<dbReference type="Gene3D" id="1.20.140.150">
    <property type="match status" value="1"/>
</dbReference>
<evidence type="ECO:0000256" key="2">
    <source>
        <dbReference type="ARBA" id="ARBA00022692"/>
    </source>
</evidence>
<comment type="caution">
    <text evidence="6">The sequence shown here is derived from an EMBL/GenBank/DDBJ whole genome shotgun (WGS) entry which is preliminary data.</text>
</comment>
<reference evidence="6" key="1">
    <citation type="journal article" date="2023" name="Mol. Biol. Evol.">
        <title>Third-Generation Sequencing Reveals the Adaptive Role of the Epigenome in Three Deep-Sea Polychaetes.</title>
        <authorList>
            <person name="Perez M."/>
            <person name="Aroh O."/>
            <person name="Sun Y."/>
            <person name="Lan Y."/>
            <person name="Juniper S.K."/>
            <person name="Young C.R."/>
            <person name="Angers B."/>
            <person name="Qian P.Y."/>
        </authorList>
    </citation>
    <scope>NUCLEOTIDE SEQUENCE</scope>
    <source>
        <strain evidence="6">R07B-5</strain>
    </source>
</reference>
<name>A0AAD9PA56_RIDPI</name>
<feature type="transmembrane region" description="Helical" evidence="5">
    <location>
        <begin position="95"/>
        <end position="124"/>
    </location>
</feature>
<feature type="transmembrane region" description="Helical" evidence="5">
    <location>
        <begin position="136"/>
        <end position="159"/>
    </location>
</feature>
<dbReference type="PANTHER" id="PTHR21284:SF12">
    <property type="entry name" value="EG:80H7.2 PROTEIN"/>
    <property type="match status" value="1"/>
</dbReference>
<dbReference type="AlphaFoldDB" id="A0AAD9PA56"/>
<gene>
    <name evidence="6" type="ORF">NP493_62g05028</name>
</gene>
<evidence type="ECO:0000313" key="6">
    <source>
        <dbReference type="EMBL" id="KAK2191041.1"/>
    </source>
</evidence>
<keyword evidence="4 5" id="KW-0472">Membrane</keyword>
<dbReference type="GO" id="GO:0016020">
    <property type="term" value="C:membrane"/>
    <property type="evidence" value="ECO:0007669"/>
    <property type="project" value="UniProtKB-SubCell"/>
</dbReference>
<comment type="subcellular location">
    <subcellularLocation>
        <location evidence="1">Membrane</location>
        <topology evidence="1">Multi-pass membrane protein</topology>
    </subcellularLocation>
</comment>
<dbReference type="InterPro" id="IPR004031">
    <property type="entry name" value="PMP22/EMP/MP20/Claudin"/>
</dbReference>
<organism evidence="6 7">
    <name type="scientific">Ridgeia piscesae</name>
    <name type="common">Tubeworm</name>
    <dbReference type="NCBI Taxonomy" id="27915"/>
    <lineage>
        <taxon>Eukaryota</taxon>
        <taxon>Metazoa</taxon>
        <taxon>Spiralia</taxon>
        <taxon>Lophotrochozoa</taxon>
        <taxon>Annelida</taxon>
        <taxon>Polychaeta</taxon>
        <taxon>Sedentaria</taxon>
        <taxon>Canalipalpata</taxon>
        <taxon>Sabellida</taxon>
        <taxon>Siboglinidae</taxon>
        <taxon>Ridgeia</taxon>
    </lineage>
</organism>
<keyword evidence="2 5" id="KW-0812">Transmembrane</keyword>
<feature type="transmembrane region" description="Helical" evidence="5">
    <location>
        <begin position="190"/>
        <end position="209"/>
    </location>
</feature>
<evidence type="ECO:0000256" key="4">
    <source>
        <dbReference type="ARBA" id="ARBA00023136"/>
    </source>
</evidence>
<evidence type="ECO:0000256" key="1">
    <source>
        <dbReference type="ARBA" id="ARBA00004141"/>
    </source>
</evidence>
<dbReference type="EMBL" id="JAODUO010000062">
    <property type="protein sequence ID" value="KAK2191041.1"/>
    <property type="molecule type" value="Genomic_DNA"/>
</dbReference>
<dbReference type="PANTHER" id="PTHR21284">
    <property type="entry name" value="EG:80H7.2 PROTEIN"/>
    <property type="match status" value="1"/>
</dbReference>
<evidence type="ECO:0000256" key="3">
    <source>
        <dbReference type="ARBA" id="ARBA00022989"/>
    </source>
</evidence>
<dbReference type="Pfam" id="PF13903">
    <property type="entry name" value="Claudin_2"/>
    <property type="match status" value="1"/>
</dbReference>
<dbReference type="Proteomes" id="UP001209878">
    <property type="component" value="Unassembled WGS sequence"/>
</dbReference>
<feature type="transmembrane region" description="Helical" evidence="5">
    <location>
        <begin position="7"/>
        <end position="33"/>
    </location>
</feature>
<keyword evidence="3 5" id="KW-1133">Transmembrane helix</keyword>
<accession>A0AAD9PA56</accession>
<evidence type="ECO:0000256" key="5">
    <source>
        <dbReference type="SAM" id="Phobius"/>
    </source>
</evidence>
<evidence type="ECO:0000313" key="7">
    <source>
        <dbReference type="Proteomes" id="UP001209878"/>
    </source>
</evidence>
<proteinExistence type="predicted"/>
<protein>
    <submittedName>
        <fullName evidence="6">Uncharacterized protein</fullName>
    </submittedName>
</protein>
<sequence length="215" mass="24512">MKLVHTILLCVVIVFVLASILCHIIALFTSYWLRSSSDKQVNFLNIGLFNACFDDYIHPHENPAKVYDGCDGLSSDTYEVIRDWLVPQWLVACRIVAIIGLILQLVGLVFIILLLLWIICKCVFCDDRDDLCEKILIYATPIIFIVAGMFIMMAVMIFADNAFRLQCKDFWLGGADPFDNHLSWSWNFEVAATVLTFISGGFLIWVVVLKARDDY</sequence>
<keyword evidence="7" id="KW-1185">Reference proteome</keyword>